<keyword evidence="3 4" id="KW-0732">Signal</keyword>
<evidence type="ECO:0000313" key="6">
    <source>
        <dbReference type="EMBL" id="MDQ0204785.1"/>
    </source>
</evidence>
<dbReference type="SUPFAM" id="SSF53850">
    <property type="entry name" value="Periplasmic binding protein-like II"/>
    <property type="match status" value="1"/>
</dbReference>
<feature type="domain" description="SsuA/THI5-like" evidence="5">
    <location>
        <begin position="59"/>
        <end position="267"/>
    </location>
</feature>
<sequence length="345" mass="37154">MKYSKVKAVIMFMAVGMSIFFSGCGDTKTAKNNSSEENAAAAGIYNGKVTLGATTWIGYAPLHLALEKGFFKDEGIDMDIRVIESAGDLKMAAKAGQIQGMAQTIDTEVMAKSSGLDINSVLPLCNSNGGDGIVAKKGYNTLADLKGKSIALDTTGGASLFWFNTMLDEQGLSMKDFDIKNMTAGDAGSAFVGGNVEAAVTWEPWLSKANATTFGKTLVSSKQYPGVIVDALAINSDFAKQYPKTIQGIIRAWLRAVQYAKDNPDDAIPIMAKSQNLTPEEFKAQLPNIEYFDKDMTNNYLLNGKMAEVAQKASDLWIKMKLTTNPIKGTDLVSDSYYKAAISNE</sequence>
<feature type="chain" id="PRO_5046628022" evidence="4">
    <location>
        <begin position="24"/>
        <end position="345"/>
    </location>
</feature>
<comment type="subcellular location">
    <subcellularLocation>
        <location evidence="1">Periplasm</location>
    </subcellularLocation>
</comment>
<protein>
    <submittedName>
        <fullName evidence="6">NitT/TauT family transport system substrate-binding protein</fullName>
    </submittedName>
</protein>
<proteinExistence type="inferred from homology"/>
<gene>
    <name evidence="6" type="ORF">J2S01_002518</name>
</gene>
<organism evidence="6 7">
    <name type="scientific">Pectinatus haikarae</name>
    <dbReference type="NCBI Taxonomy" id="349096"/>
    <lineage>
        <taxon>Bacteria</taxon>
        <taxon>Bacillati</taxon>
        <taxon>Bacillota</taxon>
        <taxon>Negativicutes</taxon>
        <taxon>Selenomonadales</taxon>
        <taxon>Selenomonadaceae</taxon>
        <taxon>Pectinatus</taxon>
    </lineage>
</organism>
<name>A0ABT9YAB1_9FIRM</name>
<evidence type="ECO:0000256" key="4">
    <source>
        <dbReference type="SAM" id="SignalP"/>
    </source>
</evidence>
<dbReference type="PANTHER" id="PTHR30024">
    <property type="entry name" value="ALIPHATIC SULFONATES-BINDING PROTEIN-RELATED"/>
    <property type="match status" value="1"/>
</dbReference>
<dbReference type="InterPro" id="IPR015168">
    <property type="entry name" value="SsuA/THI5"/>
</dbReference>
<dbReference type="Pfam" id="PF09084">
    <property type="entry name" value="NMT1"/>
    <property type="match status" value="1"/>
</dbReference>
<evidence type="ECO:0000256" key="3">
    <source>
        <dbReference type="ARBA" id="ARBA00022729"/>
    </source>
</evidence>
<dbReference type="CDD" id="cd13563">
    <property type="entry name" value="PBP2_SsuA_like_6"/>
    <property type="match status" value="1"/>
</dbReference>
<dbReference type="PANTHER" id="PTHR30024:SF47">
    <property type="entry name" value="TAURINE-BINDING PERIPLASMIC PROTEIN"/>
    <property type="match status" value="1"/>
</dbReference>
<comment type="similarity">
    <text evidence="2">Belongs to the bacterial solute-binding protein SsuA/TauA family.</text>
</comment>
<dbReference type="PROSITE" id="PS51257">
    <property type="entry name" value="PROKAR_LIPOPROTEIN"/>
    <property type="match status" value="1"/>
</dbReference>
<dbReference type="Gene3D" id="3.40.190.10">
    <property type="entry name" value="Periplasmic binding protein-like II"/>
    <property type="match status" value="2"/>
</dbReference>
<accession>A0ABT9YAB1</accession>
<evidence type="ECO:0000259" key="5">
    <source>
        <dbReference type="Pfam" id="PF09084"/>
    </source>
</evidence>
<evidence type="ECO:0000256" key="2">
    <source>
        <dbReference type="ARBA" id="ARBA00010742"/>
    </source>
</evidence>
<dbReference type="RefSeq" id="WP_307225112.1">
    <property type="nucleotide sequence ID" value="NZ_CP116940.1"/>
</dbReference>
<evidence type="ECO:0000313" key="7">
    <source>
        <dbReference type="Proteomes" id="UP001239167"/>
    </source>
</evidence>
<reference evidence="6 7" key="1">
    <citation type="submission" date="2023-07" db="EMBL/GenBank/DDBJ databases">
        <title>Genomic Encyclopedia of Type Strains, Phase IV (KMG-IV): sequencing the most valuable type-strain genomes for metagenomic binning, comparative biology and taxonomic classification.</title>
        <authorList>
            <person name="Goeker M."/>
        </authorList>
    </citation>
    <scope>NUCLEOTIDE SEQUENCE [LARGE SCALE GENOMIC DNA]</scope>
    <source>
        <strain evidence="6 7">DSM 16980</strain>
    </source>
</reference>
<keyword evidence="7" id="KW-1185">Reference proteome</keyword>
<comment type="caution">
    <text evidence="6">The sequence shown here is derived from an EMBL/GenBank/DDBJ whole genome shotgun (WGS) entry which is preliminary data.</text>
</comment>
<evidence type="ECO:0000256" key="1">
    <source>
        <dbReference type="ARBA" id="ARBA00004418"/>
    </source>
</evidence>
<dbReference type="Proteomes" id="UP001239167">
    <property type="component" value="Unassembled WGS sequence"/>
</dbReference>
<feature type="signal peptide" evidence="4">
    <location>
        <begin position="1"/>
        <end position="23"/>
    </location>
</feature>
<dbReference type="EMBL" id="JAUSUE010000021">
    <property type="protein sequence ID" value="MDQ0204785.1"/>
    <property type="molecule type" value="Genomic_DNA"/>
</dbReference>